<dbReference type="AlphaFoldDB" id="Q0U8U3"/>
<accession>Q0U8U3</accession>
<dbReference type="InParanoid" id="Q0U8U3"/>
<dbReference type="RefSeq" id="XP_001802058.1">
    <property type="nucleotide sequence ID" value="XM_001802006.1"/>
</dbReference>
<name>Q0U8U3_PHANO</name>
<reference evidence="2" key="1">
    <citation type="journal article" date="2007" name="Plant Cell">
        <title>Dothideomycete-plant interactions illuminated by genome sequencing and EST analysis of the wheat pathogen Stagonospora nodorum.</title>
        <authorList>
            <person name="Hane J.K."/>
            <person name="Lowe R.G."/>
            <person name="Solomon P.S."/>
            <person name="Tan K.C."/>
            <person name="Schoch C.L."/>
            <person name="Spatafora J.W."/>
            <person name="Crous P.W."/>
            <person name="Kodira C."/>
            <person name="Birren B.W."/>
            <person name="Galagan J.E."/>
            <person name="Torriani S.F."/>
            <person name="McDonald B.A."/>
            <person name="Oliver R.P."/>
        </authorList>
    </citation>
    <scope>NUCLEOTIDE SEQUENCE [LARGE SCALE GENOMIC DNA]</scope>
    <source>
        <strain evidence="2">SN15 / ATCC MYA-4574 / FGSC 10173</strain>
    </source>
</reference>
<evidence type="ECO:0000313" key="1">
    <source>
        <dbReference type="EMBL" id="EAT80865.1"/>
    </source>
</evidence>
<dbReference type="KEGG" id="pno:SNOG_11821"/>
<organism evidence="1 2">
    <name type="scientific">Phaeosphaeria nodorum (strain SN15 / ATCC MYA-4574 / FGSC 10173)</name>
    <name type="common">Glume blotch fungus</name>
    <name type="synonym">Parastagonospora nodorum</name>
    <dbReference type="NCBI Taxonomy" id="321614"/>
    <lineage>
        <taxon>Eukaryota</taxon>
        <taxon>Fungi</taxon>
        <taxon>Dikarya</taxon>
        <taxon>Ascomycota</taxon>
        <taxon>Pezizomycotina</taxon>
        <taxon>Dothideomycetes</taxon>
        <taxon>Pleosporomycetidae</taxon>
        <taxon>Pleosporales</taxon>
        <taxon>Pleosporineae</taxon>
        <taxon>Phaeosphaeriaceae</taxon>
        <taxon>Parastagonospora</taxon>
    </lineage>
</organism>
<proteinExistence type="predicted"/>
<gene>
    <name evidence="1" type="ORF">SNOG_11821</name>
</gene>
<protein>
    <submittedName>
        <fullName evidence="1">Uncharacterized protein</fullName>
    </submittedName>
</protein>
<sequence length="102" mass="11505">MAGPLMDTDRRGRDRVAAAGRQLVCDDGIAFAMASLFGATWRSATLTLELYLHRQRKAVREGFQSAPSPSGFPEMWTTDPWPRLHHATITNLPWQRIPSRLD</sequence>
<dbReference type="GeneID" id="5978966"/>
<dbReference type="Proteomes" id="UP000001055">
    <property type="component" value="Unassembled WGS sequence"/>
</dbReference>
<dbReference type="EMBL" id="CH445344">
    <property type="protein sequence ID" value="EAT80865.1"/>
    <property type="molecule type" value="Genomic_DNA"/>
</dbReference>
<evidence type="ECO:0000313" key="2">
    <source>
        <dbReference type="Proteomes" id="UP000001055"/>
    </source>
</evidence>